<evidence type="ECO:0000313" key="2">
    <source>
        <dbReference type="EMBL" id="RQP24621.1"/>
    </source>
</evidence>
<protein>
    <submittedName>
        <fullName evidence="2">GNAT family N-acetyltransferase</fullName>
    </submittedName>
</protein>
<dbReference type="RefSeq" id="WP_124540827.1">
    <property type="nucleotide sequence ID" value="NZ_QUSW01000003.1"/>
</dbReference>
<dbReference type="InterPro" id="IPR016181">
    <property type="entry name" value="Acyl_CoA_acyltransferase"/>
</dbReference>
<organism evidence="2 3">
    <name type="scientific">Piscinibacter terrae</name>
    <dbReference type="NCBI Taxonomy" id="2496871"/>
    <lineage>
        <taxon>Bacteria</taxon>
        <taxon>Pseudomonadati</taxon>
        <taxon>Pseudomonadota</taxon>
        <taxon>Betaproteobacteria</taxon>
        <taxon>Burkholderiales</taxon>
        <taxon>Sphaerotilaceae</taxon>
        <taxon>Piscinibacter</taxon>
    </lineage>
</organism>
<dbReference type="Proteomes" id="UP000267464">
    <property type="component" value="Unassembled WGS sequence"/>
</dbReference>
<reference evidence="2 3" key="1">
    <citation type="submission" date="2018-08" db="EMBL/GenBank/DDBJ databases">
        <authorList>
            <person name="Khan S.A."/>
            <person name="Jeon C.O."/>
            <person name="Chun B.H."/>
            <person name="Jeong S.E."/>
        </authorList>
    </citation>
    <scope>NUCLEOTIDE SEQUENCE [LARGE SCALE GENOMIC DNA]</scope>
    <source>
        <strain evidence="2 3">S-16</strain>
    </source>
</reference>
<gene>
    <name evidence="2" type="ORF">DZC73_13440</name>
</gene>
<dbReference type="CDD" id="cd04301">
    <property type="entry name" value="NAT_SF"/>
    <property type="match status" value="1"/>
</dbReference>
<evidence type="ECO:0000313" key="3">
    <source>
        <dbReference type="Proteomes" id="UP000267464"/>
    </source>
</evidence>
<dbReference type="SUPFAM" id="SSF55729">
    <property type="entry name" value="Acyl-CoA N-acyltransferases (Nat)"/>
    <property type="match status" value="1"/>
</dbReference>
<sequence>MNSPSAPSSIQWRSCHFDQLSLRELSRIFMARQLVFSVEQNCAYLDADGHDEVCWHVAAWSPEHRVPLAYARVLPPGEKYAEASIGRVVTTSAGRGLGLGRELVRRAVEVARQQYPGHGIRISAQSYLEGFYGSFGFAIQGERYMEDGIPHTEMLLAAA</sequence>
<dbReference type="Gene3D" id="3.40.630.30">
    <property type="match status" value="1"/>
</dbReference>
<dbReference type="PROSITE" id="PS51186">
    <property type="entry name" value="GNAT"/>
    <property type="match status" value="1"/>
</dbReference>
<accession>A0A3N7HUK4</accession>
<dbReference type="GO" id="GO:0016747">
    <property type="term" value="F:acyltransferase activity, transferring groups other than amino-acyl groups"/>
    <property type="evidence" value="ECO:0007669"/>
    <property type="project" value="InterPro"/>
</dbReference>
<dbReference type="InterPro" id="IPR000182">
    <property type="entry name" value="GNAT_dom"/>
</dbReference>
<dbReference type="AlphaFoldDB" id="A0A3N7HUK4"/>
<reference evidence="2 3" key="2">
    <citation type="submission" date="2018-12" db="EMBL/GenBank/DDBJ databases">
        <title>Rhizobacter gummiphilus sp. nov., a rubber-degrading bacterium isolated from the soil of a botanical garden in Japan.</title>
        <authorList>
            <person name="Shunsuke S.S."/>
        </authorList>
    </citation>
    <scope>NUCLEOTIDE SEQUENCE [LARGE SCALE GENOMIC DNA]</scope>
    <source>
        <strain evidence="2 3">S-16</strain>
    </source>
</reference>
<dbReference type="Pfam" id="PF13673">
    <property type="entry name" value="Acetyltransf_10"/>
    <property type="match status" value="1"/>
</dbReference>
<evidence type="ECO:0000259" key="1">
    <source>
        <dbReference type="PROSITE" id="PS51186"/>
    </source>
</evidence>
<feature type="domain" description="N-acetyltransferase" evidence="1">
    <location>
        <begin position="15"/>
        <end position="159"/>
    </location>
</feature>
<comment type="caution">
    <text evidence="2">The sequence shown here is derived from an EMBL/GenBank/DDBJ whole genome shotgun (WGS) entry which is preliminary data.</text>
</comment>
<name>A0A3N7HUK4_9BURK</name>
<proteinExistence type="predicted"/>
<dbReference type="EMBL" id="QUSW01000003">
    <property type="protein sequence ID" value="RQP24621.1"/>
    <property type="molecule type" value="Genomic_DNA"/>
</dbReference>
<keyword evidence="3" id="KW-1185">Reference proteome</keyword>
<dbReference type="OrthoDB" id="9796171at2"/>
<keyword evidence="2" id="KW-0808">Transferase</keyword>